<organism evidence="1 2">
    <name type="scientific">Candidatus Desulfosporosinus infrequens</name>
    <dbReference type="NCBI Taxonomy" id="2043169"/>
    <lineage>
        <taxon>Bacteria</taxon>
        <taxon>Bacillati</taxon>
        <taxon>Bacillota</taxon>
        <taxon>Clostridia</taxon>
        <taxon>Eubacteriales</taxon>
        <taxon>Desulfitobacteriaceae</taxon>
        <taxon>Desulfosporosinus</taxon>
    </lineage>
</organism>
<reference evidence="2" key="1">
    <citation type="submission" date="2018-02" db="EMBL/GenBank/DDBJ databases">
        <authorList>
            <person name="Hausmann B."/>
        </authorList>
    </citation>
    <scope>NUCLEOTIDE SEQUENCE [LARGE SCALE GENOMIC DNA]</scope>
    <source>
        <strain evidence="2">Peat soil MAG SbF1</strain>
    </source>
</reference>
<evidence type="ECO:0000313" key="2">
    <source>
        <dbReference type="Proteomes" id="UP000238916"/>
    </source>
</evidence>
<dbReference type="EMBL" id="OMOF01000297">
    <property type="protein sequence ID" value="SPF46630.1"/>
    <property type="molecule type" value="Genomic_DNA"/>
</dbReference>
<dbReference type="OrthoDB" id="9781780at2"/>
<gene>
    <name evidence="1" type="ORF">SBF1_3660001</name>
</gene>
<dbReference type="Proteomes" id="UP000238916">
    <property type="component" value="Unassembled WGS sequence"/>
</dbReference>
<dbReference type="AlphaFoldDB" id="A0A2U3L450"/>
<protein>
    <submittedName>
        <fullName evidence="1">Uncharacterized protein</fullName>
    </submittedName>
</protein>
<evidence type="ECO:0000313" key="1">
    <source>
        <dbReference type="EMBL" id="SPF46630.1"/>
    </source>
</evidence>
<sequence>MSIENSATIIGLCKSINVYFTKIGTVLLKNPAIYDDSHLVSNDFFGWLSKLKDFMGSFDLDEIRQKYSLSAKYPLAVLAEYLFVLSPDISMKLNSFYHTRILYTIDCVYKYNEKSNEFFLALGMLGLAKDYSDKRIYECVVCDLQIFFTMVRDILDAYTKEIDYAETENKATSSMNDHIYNNIRLYFDKESIPALKILFERGKMIDVDLANEIGMDVTNLRKVLFPATKKLLNYGYQTPNSTMVWISEPYRSTIRKHYDKLFVSEESI</sequence>
<name>A0A2U3L450_9FIRM</name>
<accession>A0A2U3L450</accession>
<proteinExistence type="predicted"/>